<feature type="region of interest" description="Disordered" evidence="1">
    <location>
        <begin position="85"/>
        <end position="116"/>
    </location>
</feature>
<evidence type="ECO:0000256" key="1">
    <source>
        <dbReference type="SAM" id="MobiDB-lite"/>
    </source>
</evidence>
<dbReference type="Proteomes" id="UP000253729">
    <property type="component" value="Unassembled WGS sequence"/>
</dbReference>
<gene>
    <name evidence="2" type="ORF">BDQ94DRAFT_164229</name>
</gene>
<reference evidence="2 3" key="1">
    <citation type="submission" date="2018-07" db="EMBL/GenBank/DDBJ databases">
        <title>The genomes of Aspergillus section Nigri reveals drivers in fungal speciation.</title>
        <authorList>
            <consortium name="DOE Joint Genome Institute"/>
            <person name="Vesth T.C."/>
            <person name="Nybo J."/>
            <person name="Theobald S."/>
            <person name="Brandl J."/>
            <person name="Frisvad J.C."/>
            <person name="Nielsen K.F."/>
            <person name="Lyhne E.K."/>
            <person name="Kogle M.E."/>
            <person name="Kuo A."/>
            <person name="Riley R."/>
            <person name="Clum A."/>
            <person name="Nolan M."/>
            <person name="Lipzen A."/>
            <person name="Salamov A."/>
            <person name="Henrissat B."/>
            <person name="Wiebenga A."/>
            <person name="De vries R.P."/>
            <person name="Grigoriev I.V."/>
            <person name="Mortensen U.H."/>
            <person name="Andersen M.R."/>
            <person name="Baker S.E."/>
        </authorList>
    </citation>
    <scope>NUCLEOTIDE SEQUENCE [LARGE SCALE GENOMIC DNA]</scope>
    <source>
        <strain evidence="2 3">CBS 139.54b</strain>
    </source>
</reference>
<dbReference type="EMBL" id="KZ852121">
    <property type="protein sequence ID" value="RDH26730.1"/>
    <property type="molecule type" value="Genomic_DNA"/>
</dbReference>
<name>A0A3F3PIG3_9EURO</name>
<evidence type="ECO:0000313" key="3">
    <source>
        <dbReference type="Proteomes" id="UP000253729"/>
    </source>
</evidence>
<keyword evidence="3" id="KW-1185">Reference proteome</keyword>
<dbReference type="GeneID" id="38138309"/>
<dbReference type="RefSeq" id="XP_026619752.1">
    <property type="nucleotide sequence ID" value="XM_026769953.1"/>
</dbReference>
<evidence type="ECO:0000313" key="2">
    <source>
        <dbReference type="EMBL" id="RDH26730.1"/>
    </source>
</evidence>
<protein>
    <submittedName>
        <fullName evidence="2">Uncharacterized protein</fullName>
    </submittedName>
</protein>
<organism evidence="2 3">
    <name type="scientific">Aspergillus welwitschiae</name>
    <dbReference type="NCBI Taxonomy" id="1341132"/>
    <lineage>
        <taxon>Eukaryota</taxon>
        <taxon>Fungi</taxon>
        <taxon>Dikarya</taxon>
        <taxon>Ascomycota</taxon>
        <taxon>Pezizomycotina</taxon>
        <taxon>Eurotiomycetes</taxon>
        <taxon>Eurotiomycetidae</taxon>
        <taxon>Eurotiales</taxon>
        <taxon>Aspergillaceae</taxon>
        <taxon>Aspergillus</taxon>
        <taxon>Aspergillus subgen. Circumdati</taxon>
    </lineage>
</organism>
<dbReference type="AlphaFoldDB" id="A0A3F3PIG3"/>
<proteinExistence type="predicted"/>
<sequence>MDEQRPLPPLEDYYTQVSRDALRTDERLGGVATAAEGFASVAAPVRQQPEDTSATEPVENHPNFDLIDGNSAGWTEHVRSAFVGKSSGSTCVPRSDRQSVNHRTMMSTEPRTEKSPVSRGYRWSVFDMGRASDVAVPRNSAAERGSPTTCAAYDGNSTLPYQIGDNAGWGPPSGAIALANSYMLADNSTRDPTADPWYLTQWAMEPCSSEALPASFWTDGFSHPSIPAPQAAGWSFGGEAEQPQVYHPSPSFDPPEPIPSSDALGIPSILETAPPNFPRFPRLQHVEDGSLALPAESPMLLPPWDPLAPVSAALPMTNFHRRSLHQEPSAPVHVRNFDSFDNVGVQ</sequence>
<accession>A0A3F3PIG3</accession>
<feature type="region of interest" description="Disordered" evidence="1">
    <location>
        <begin position="40"/>
        <end position="64"/>
    </location>
</feature>
<feature type="region of interest" description="Disordered" evidence="1">
    <location>
        <begin position="228"/>
        <end position="267"/>
    </location>
</feature>